<evidence type="ECO:0000256" key="1">
    <source>
        <dbReference type="SAM" id="MobiDB-lite"/>
    </source>
</evidence>
<dbReference type="PROSITE" id="PS50011">
    <property type="entry name" value="PROTEIN_KINASE_DOM"/>
    <property type="match status" value="1"/>
</dbReference>
<dbReference type="EMBL" id="BAAFSV010000002">
    <property type="protein sequence ID" value="GAB1312681.1"/>
    <property type="molecule type" value="Genomic_DNA"/>
</dbReference>
<comment type="caution">
    <text evidence="3">The sequence shown here is derived from an EMBL/GenBank/DDBJ whole genome shotgun (WGS) entry which is preliminary data.</text>
</comment>
<gene>
    <name evidence="3" type="ORF">MFIFM68171_02891</name>
</gene>
<feature type="domain" description="Protein kinase" evidence="2">
    <location>
        <begin position="238"/>
        <end position="667"/>
    </location>
</feature>
<feature type="compositionally biased region" description="Basic and acidic residues" evidence="1">
    <location>
        <begin position="69"/>
        <end position="93"/>
    </location>
</feature>
<organism evidence="3 4">
    <name type="scientific">Madurella fahalii</name>
    <dbReference type="NCBI Taxonomy" id="1157608"/>
    <lineage>
        <taxon>Eukaryota</taxon>
        <taxon>Fungi</taxon>
        <taxon>Dikarya</taxon>
        <taxon>Ascomycota</taxon>
        <taxon>Pezizomycotina</taxon>
        <taxon>Sordariomycetes</taxon>
        <taxon>Sordariomycetidae</taxon>
        <taxon>Sordariales</taxon>
        <taxon>Sordariales incertae sedis</taxon>
        <taxon>Madurella</taxon>
    </lineage>
</organism>
<name>A0ABQ0G4J4_9PEZI</name>
<dbReference type="SUPFAM" id="SSF56112">
    <property type="entry name" value="Protein kinase-like (PK-like)"/>
    <property type="match status" value="1"/>
</dbReference>
<feature type="region of interest" description="Disordered" evidence="1">
    <location>
        <begin position="1"/>
        <end position="95"/>
    </location>
</feature>
<dbReference type="InterPro" id="IPR011009">
    <property type="entry name" value="Kinase-like_dom_sf"/>
</dbReference>
<dbReference type="InterPro" id="IPR000719">
    <property type="entry name" value="Prot_kinase_dom"/>
</dbReference>
<dbReference type="InterPro" id="IPR051681">
    <property type="entry name" value="Ser/Thr_Kinases-Pseudokinases"/>
</dbReference>
<accession>A0ABQ0G4J4</accession>
<dbReference type="SMART" id="SM00220">
    <property type="entry name" value="S_TKc"/>
    <property type="match status" value="1"/>
</dbReference>
<dbReference type="GeneID" id="98173636"/>
<dbReference type="RefSeq" id="XP_070914414.1">
    <property type="nucleotide sequence ID" value="XM_071058313.1"/>
</dbReference>
<sequence length="693" mass="78002">MDLTSEIFTTILSPLAAFPPPSPTSRSPIPSRSPPPEPASQQQQQQQQQHQQQHQQQQQQPLDSALSKQAKDEEKETEKEKEPETEKAKERAWRTSPLNPLRRIDSLAALPRPAFRLDAADAAGRRFFAVPRFAPARPPLRVDVYLPAPEAWPPRLRRAVRPDLAMLCAGPKVAQAPVGRWLVRVLEGWVAALGGLRAVEEMWWALPYGSSIAVVVGTSEEGEGGEEGEEKEDVEVHWVAEYEVEQGMLGVEQLARMWAGEVPGNIWEGLEFGVVDWEELGLCRQLHEAISLVTVRGREMVFKSLLRQQRDMYHELKMLLVLAQHPNVISRPVGVVTKKARFGNRRGVCGFLLKWLPLGSLRERLLRDDYEGITLMEQKFRWAKQITEALIHINGHPAGFYPDLKPDNVLLRENDGTGMLDAVLIDLEQRGGWFAWSPPEVAYLEYLEILAGSAALPEGLQDEILAQLREYYGDPEWEPGADSQQRYHNTEGGFSAPWLALLRARRDGGERRDLLERAQVFMLGKLLWCIFEGQPFIRCGIDHEILRDPHPEYESERTGKASAFPEFKKTPDGLRRLIRGCTAGAREWEANGRRSVLAVRGGKLCPAAPEVNSGDVAAGDTLTTARNFWRREVERARTYVNELLLQSRPAEDQERHGFSSAPESGLLSKVRTRPTLSEALGELARVEKLLCTS</sequence>
<dbReference type="PANTHER" id="PTHR44329:SF289">
    <property type="entry name" value="SERINE_THREONINE-PROTEIN KINASE VIK"/>
    <property type="match status" value="1"/>
</dbReference>
<feature type="compositionally biased region" description="Low complexity" evidence="1">
    <location>
        <begin position="39"/>
        <end position="60"/>
    </location>
</feature>
<dbReference type="Proteomes" id="UP001628179">
    <property type="component" value="Unassembled WGS sequence"/>
</dbReference>
<dbReference type="Gene3D" id="1.10.510.10">
    <property type="entry name" value="Transferase(Phosphotransferase) domain 1"/>
    <property type="match status" value="1"/>
</dbReference>
<feature type="compositionally biased region" description="Polar residues" evidence="1">
    <location>
        <begin position="1"/>
        <end position="11"/>
    </location>
</feature>
<reference evidence="3 4" key="1">
    <citation type="submission" date="2024-09" db="EMBL/GenBank/DDBJ databases">
        <title>Itraconazole resistance in Madurella fahalii resulting from another homologue of gene encoding cytochrome P450 14-alpha sterol demethylase (CYP51).</title>
        <authorList>
            <person name="Yoshioka I."/>
            <person name="Fahal A.H."/>
            <person name="Kaneko S."/>
            <person name="Yaguchi T."/>
        </authorList>
    </citation>
    <scope>NUCLEOTIDE SEQUENCE [LARGE SCALE GENOMIC DNA]</scope>
    <source>
        <strain evidence="3 4">IFM 68171</strain>
    </source>
</reference>
<evidence type="ECO:0000259" key="2">
    <source>
        <dbReference type="PROSITE" id="PS50011"/>
    </source>
</evidence>
<proteinExistence type="predicted"/>
<evidence type="ECO:0000313" key="3">
    <source>
        <dbReference type="EMBL" id="GAB1312681.1"/>
    </source>
</evidence>
<dbReference type="PANTHER" id="PTHR44329">
    <property type="entry name" value="SERINE/THREONINE-PROTEIN KINASE TNNI3K-RELATED"/>
    <property type="match status" value="1"/>
</dbReference>
<evidence type="ECO:0000313" key="4">
    <source>
        <dbReference type="Proteomes" id="UP001628179"/>
    </source>
</evidence>
<protein>
    <submittedName>
        <fullName evidence="3">U-box domain-containing protein 33</fullName>
    </submittedName>
</protein>
<feature type="region of interest" description="Disordered" evidence="1">
    <location>
        <begin position="650"/>
        <end position="670"/>
    </location>
</feature>
<keyword evidence="4" id="KW-1185">Reference proteome</keyword>